<protein>
    <recommendedName>
        <fullName evidence="5">Ricin B lectin domain-containing protein</fullName>
    </recommendedName>
</protein>
<keyword evidence="2" id="KW-1133">Transmembrane helix</keyword>
<dbReference type="SUPFAM" id="SSF50370">
    <property type="entry name" value="Ricin B-like lectins"/>
    <property type="match status" value="1"/>
</dbReference>
<keyword evidence="2" id="KW-0812">Transmembrane</keyword>
<dbReference type="EMBL" id="VCHE01000258">
    <property type="protein sequence ID" value="KAB2568882.1"/>
    <property type="molecule type" value="Genomic_DNA"/>
</dbReference>
<accession>A0A5N5CU91</accession>
<feature type="region of interest" description="Disordered" evidence="1">
    <location>
        <begin position="447"/>
        <end position="490"/>
    </location>
</feature>
<feature type="transmembrane region" description="Helical" evidence="2">
    <location>
        <begin position="188"/>
        <end position="212"/>
    </location>
</feature>
<evidence type="ECO:0008006" key="5">
    <source>
        <dbReference type="Google" id="ProtNLM"/>
    </source>
</evidence>
<name>A0A5N5CU91_9PEZI</name>
<comment type="caution">
    <text evidence="3">The sequence shown here is derived from an EMBL/GenBank/DDBJ whole genome shotgun (WGS) entry which is preliminary data.</text>
</comment>
<dbReference type="InterPro" id="IPR035992">
    <property type="entry name" value="Ricin_B-like_lectins"/>
</dbReference>
<evidence type="ECO:0000256" key="1">
    <source>
        <dbReference type="SAM" id="MobiDB-lite"/>
    </source>
</evidence>
<keyword evidence="4" id="KW-1185">Reference proteome</keyword>
<gene>
    <name evidence="3" type="ORF">DBV05_g12447</name>
</gene>
<sequence>MALNITSTANISSTATYKLVNSWSHGALALEPGVPDLQLCARSPNSSDSNGNSTVPLEFQFRTTDNSGDFNLCAAVHDQTYCLDVYNVQKTVPHLTPFGYYSGQYWTVEPVDGEVRLSNEWTGAGWFLDVYEGSYNTFLSNDADYAGHYWTLEQVAENVALPPNAPAVDDSTTDGSAGSGNSGLSTPAIIGISLGGGIFSATIVLVALALLFRRYRRKCKYDRDRLAAIEAAEHPADNNRQQFNASPNSQTILDPMGNSNSNSTICGQTNPQTANCNVSSVPVELESPMEARCAVHHGTLSYFPQRNGQQPRGSVYELPANFENLISPVPSPKPSHAGSLHRQYNADEKDPTLFNQHNPHLSTMTTTTMSSTVTSSLPTSPVSARSRATYQTARWEEVVPNGRGEIVFSTNGMMASRASRSLNTHAGAGTFQSAVSVTSAPREQLPQYHPHQQDQQQRDYHSWANGNTNPTWPSSPSASSSHTSSPVNGGTGTCGVNDWYANTALSELHAPPPAGFEGWGSIFEADAGVDGDVGRQVHEAGGREVFRMVDLPASPDRDGRGDGEVRWAEAMRR</sequence>
<evidence type="ECO:0000256" key="2">
    <source>
        <dbReference type="SAM" id="Phobius"/>
    </source>
</evidence>
<dbReference type="Proteomes" id="UP000325902">
    <property type="component" value="Unassembled WGS sequence"/>
</dbReference>
<feature type="compositionally biased region" description="Basic and acidic residues" evidence="1">
    <location>
        <begin position="555"/>
        <end position="573"/>
    </location>
</feature>
<organism evidence="3 4">
    <name type="scientific">Lasiodiplodia theobromae</name>
    <dbReference type="NCBI Taxonomy" id="45133"/>
    <lineage>
        <taxon>Eukaryota</taxon>
        <taxon>Fungi</taxon>
        <taxon>Dikarya</taxon>
        <taxon>Ascomycota</taxon>
        <taxon>Pezizomycotina</taxon>
        <taxon>Dothideomycetes</taxon>
        <taxon>Dothideomycetes incertae sedis</taxon>
        <taxon>Botryosphaeriales</taxon>
        <taxon>Botryosphaeriaceae</taxon>
        <taxon>Lasiodiplodia</taxon>
    </lineage>
</organism>
<feature type="compositionally biased region" description="Low complexity" evidence="1">
    <location>
        <begin position="468"/>
        <end position="486"/>
    </location>
</feature>
<dbReference type="AlphaFoldDB" id="A0A5N5CU91"/>
<evidence type="ECO:0000313" key="4">
    <source>
        <dbReference type="Proteomes" id="UP000325902"/>
    </source>
</evidence>
<proteinExistence type="predicted"/>
<feature type="region of interest" description="Disordered" evidence="1">
    <location>
        <begin position="366"/>
        <end position="385"/>
    </location>
</feature>
<evidence type="ECO:0000313" key="3">
    <source>
        <dbReference type="EMBL" id="KAB2568882.1"/>
    </source>
</evidence>
<feature type="region of interest" description="Disordered" evidence="1">
    <location>
        <begin position="551"/>
        <end position="573"/>
    </location>
</feature>
<dbReference type="OrthoDB" id="3931432at2759"/>
<keyword evidence="2" id="KW-0472">Membrane</keyword>
<feature type="compositionally biased region" description="Low complexity" evidence="1">
    <location>
        <begin position="366"/>
        <end position="383"/>
    </location>
</feature>
<reference evidence="3 4" key="1">
    <citation type="journal article" date="2019" name="Sci. Rep.">
        <title>A multi-omics analysis of the grapevine pathogen Lasiodiplodia theobromae reveals that temperature affects the expression of virulence- and pathogenicity-related genes.</title>
        <authorList>
            <person name="Felix C."/>
            <person name="Meneses R."/>
            <person name="Goncalves M.F.M."/>
            <person name="Tilleman L."/>
            <person name="Duarte A.S."/>
            <person name="Jorrin-Novo J.V."/>
            <person name="Van de Peer Y."/>
            <person name="Deforce D."/>
            <person name="Van Nieuwerburgh F."/>
            <person name="Esteves A.C."/>
            <person name="Alves A."/>
        </authorList>
    </citation>
    <scope>NUCLEOTIDE SEQUENCE [LARGE SCALE GENOMIC DNA]</scope>
    <source>
        <strain evidence="3 4">LA-SOL3</strain>
    </source>
</reference>